<dbReference type="EMBL" id="BDDD01002646">
    <property type="protein sequence ID" value="GAV82483.1"/>
    <property type="molecule type" value="Genomic_DNA"/>
</dbReference>
<accession>A0A1Q3CQX2</accession>
<dbReference type="Pfam" id="PF14223">
    <property type="entry name" value="Retrotran_gag_2"/>
    <property type="match status" value="1"/>
</dbReference>
<dbReference type="PANTHER" id="PTHR35317:SF35">
    <property type="entry name" value="DUF4219 DOMAIN-CONTAINING PROTEIN"/>
    <property type="match status" value="1"/>
</dbReference>
<dbReference type="Proteomes" id="UP000187406">
    <property type="component" value="Unassembled WGS sequence"/>
</dbReference>
<dbReference type="AlphaFoldDB" id="A0A1Q3CQX2"/>
<proteinExistence type="predicted"/>
<dbReference type="PANTHER" id="PTHR35317">
    <property type="entry name" value="OS04G0629600 PROTEIN"/>
    <property type="match status" value="1"/>
</dbReference>
<evidence type="ECO:0000313" key="2">
    <source>
        <dbReference type="Proteomes" id="UP000187406"/>
    </source>
</evidence>
<evidence type="ECO:0000313" key="1">
    <source>
        <dbReference type="EMBL" id="GAV82483.1"/>
    </source>
</evidence>
<sequence>MASNGIILSLSHPHIPIFKGECHEFWCIKMKTLFKSQDLWDLVENGYVDPDEDGRLRENRKKDTKALFFIQQAVYETIFSRIVVATTSKEAWTIMQKEFQGLSTETSIPSS</sequence>
<gene>
    <name evidence="1" type="ORF">CFOL_v3_25934</name>
</gene>
<name>A0A1Q3CQX2_CEPFO</name>
<dbReference type="OrthoDB" id="8063676at2759"/>
<organism evidence="1 2">
    <name type="scientific">Cephalotus follicularis</name>
    <name type="common">Albany pitcher plant</name>
    <dbReference type="NCBI Taxonomy" id="3775"/>
    <lineage>
        <taxon>Eukaryota</taxon>
        <taxon>Viridiplantae</taxon>
        <taxon>Streptophyta</taxon>
        <taxon>Embryophyta</taxon>
        <taxon>Tracheophyta</taxon>
        <taxon>Spermatophyta</taxon>
        <taxon>Magnoliopsida</taxon>
        <taxon>eudicotyledons</taxon>
        <taxon>Gunneridae</taxon>
        <taxon>Pentapetalae</taxon>
        <taxon>rosids</taxon>
        <taxon>fabids</taxon>
        <taxon>Oxalidales</taxon>
        <taxon>Cephalotaceae</taxon>
        <taxon>Cephalotus</taxon>
    </lineage>
</organism>
<reference evidence="2" key="1">
    <citation type="submission" date="2016-04" db="EMBL/GenBank/DDBJ databases">
        <title>Cephalotus genome sequencing.</title>
        <authorList>
            <person name="Fukushima K."/>
            <person name="Hasebe M."/>
            <person name="Fang X."/>
        </authorList>
    </citation>
    <scope>NUCLEOTIDE SEQUENCE [LARGE SCALE GENOMIC DNA]</scope>
    <source>
        <strain evidence="2">cv. St1</strain>
    </source>
</reference>
<keyword evidence="2" id="KW-1185">Reference proteome</keyword>
<protein>
    <submittedName>
        <fullName evidence="1">DUF4219 domain-containing protein</fullName>
    </submittedName>
</protein>
<comment type="caution">
    <text evidence="1">The sequence shown here is derived from an EMBL/GenBank/DDBJ whole genome shotgun (WGS) entry which is preliminary data.</text>
</comment>
<dbReference type="InParanoid" id="A0A1Q3CQX2"/>